<dbReference type="Proteomes" id="UP001154095">
    <property type="component" value="Chromosome"/>
</dbReference>
<organism evidence="3 5">
    <name type="scientific">Erysipelothrix amsterdamensis</name>
    <dbReference type="NCBI Taxonomy" id="2929157"/>
    <lineage>
        <taxon>Bacteria</taxon>
        <taxon>Bacillati</taxon>
        <taxon>Bacillota</taxon>
        <taxon>Erysipelotrichia</taxon>
        <taxon>Erysipelotrichales</taxon>
        <taxon>Erysipelotrichaceae</taxon>
        <taxon>Erysipelothrix</taxon>
    </lineage>
</organism>
<dbReference type="EMBL" id="OW659477">
    <property type="protein sequence ID" value="CAH2762020.1"/>
    <property type="molecule type" value="Genomic_DNA"/>
</dbReference>
<evidence type="ECO:0000313" key="4">
    <source>
        <dbReference type="Proteomes" id="UP001154095"/>
    </source>
</evidence>
<protein>
    <submittedName>
        <fullName evidence="3">Uncharacterized protein</fullName>
    </submittedName>
</protein>
<evidence type="ECO:0000313" key="5">
    <source>
        <dbReference type="Proteomes" id="UP001154111"/>
    </source>
</evidence>
<evidence type="ECO:0000313" key="2">
    <source>
        <dbReference type="EMBL" id="CAH2762007.1"/>
    </source>
</evidence>
<reference evidence="3" key="1">
    <citation type="submission" date="2022-04" db="EMBL/GenBank/DDBJ databases">
        <authorList>
            <person name="Forde T."/>
        </authorList>
    </citation>
    <scope>NUCLEOTIDE SEQUENCE</scope>
    <source>
        <strain evidence="3">A18Y016a</strain>
        <strain evidence="2">A18Y020d</strain>
    </source>
</reference>
<feature type="region of interest" description="Disordered" evidence="1">
    <location>
        <begin position="96"/>
        <end position="115"/>
    </location>
</feature>
<gene>
    <name evidence="3" type="ORF">ERYAMS2_00998</name>
    <name evidence="2" type="ORF">ERYAMS_00704</name>
</gene>
<feature type="compositionally biased region" description="Basic residues" evidence="1">
    <location>
        <begin position="104"/>
        <end position="115"/>
    </location>
</feature>
<name>A0AAU9VHS8_9FIRM</name>
<proteinExistence type="predicted"/>
<sequence>MILTLKNGTNIKLEWNYLVLEYLEEREGSIELLQDRINELNTRGQVRLSNSFVYAVIQANHDDVLTYKQAIRLVNPNDYAKVFNFIKKQLEIQKAYKKKETSKKSGNHSQKRKRR</sequence>
<keyword evidence="4" id="KW-1185">Reference proteome</keyword>
<accession>A0AAU9VHS8</accession>
<dbReference type="RefSeq" id="WP_254006340.1">
    <property type="nucleotide sequence ID" value="NZ_OW659477.1"/>
</dbReference>
<evidence type="ECO:0000313" key="3">
    <source>
        <dbReference type="EMBL" id="CAH2762020.1"/>
    </source>
</evidence>
<dbReference type="Proteomes" id="UP001154111">
    <property type="component" value="Chromosome"/>
</dbReference>
<evidence type="ECO:0000256" key="1">
    <source>
        <dbReference type="SAM" id="MobiDB-lite"/>
    </source>
</evidence>
<dbReference type="AlphaFoldDB" id="A0AAU9VHS8"/>
<dbReference type="EMBL" id="OW659496">
    <property type="protein sequence ID" value="CAH2762007.1"/>
    <property type="molecule type" value="Genomic_DNA"/>
</dbReference>